<reference evidence="2 3" key="1">
    <citation type="journal article" date="2019" name="Fungal Biol. Biotechnol.">
        <title>Draft genome sequence of fastidious pathogen Ceratobasidium theobromae, which causes vascular-streak dieback in Theobroma cacao.</title>
        <authorList>
            <person name="Ali S.S."/>
            <person name="Asman A."/>
            <person name="Shao J."/>
            <person name="Firmansyah A.P."/>
            <person name="Susilo A.W."/>
            <person name="Rosmana A."/>
            <person name="McMahon P."/>
            <person name="Junaid M."/>
            <person name="Guest D."/>
            <person name="Kheng T.Y."/>
            <person name="Meinhardt L.W."/>
            <person name="Bailey B.A."/>
        </authorList>
    </citation>
    <scope>NUCLEOTIDE SEQUENCE [LARGE SCALE GENOMIC DNA]</scope>
    <source>
        <strain evidence="2 3">CT2</strain>
    </source>
</reference>
<feature type="compositionally biased region" description="Low complexity" evidence="1">
    <location>
        <begin position="20"/>
        <end position="37"/>
    </location>
</feature>
<evidence type="ECO:0000313" key="2">
    <source>
        <dbReference type="EMBL" id="KAB5588973.1"/>
    </source>
</evidence>
<protein>
    <submittedName>
        <fullName evidence="2">GTP-binding protein 2</fullName>
    </submittedName>
</protein>
<keyword evidence="3" id="KW-1185">Reference proteome</keyword>
<sequence length="347" mass="37209">MFGESDSESPRLSSPWEAFSTSPSPCPDLSSSLSSNVSSSDIEAELARRLQTEVPRLVPEVEEGNVEYKLKLSPSPERLTRLVTQLKWRLLEGGGQALYEIGVGDGGQLVGLPRHEMEGSLDTLEKMAGELGATVMILREIVVPQVVVANTGADGVVIDQDRTIDTPDLSRSTSASASGAGSTEELGAFTLDLDGDTTSSTLWTAQAQLSKPAHTTKWPNKAQRRGSKPCHKTEHKKMRREVKRSVNASFAVNAGASPTPHFSHTFDIPEIVPGIVPLAIGVPKVVIDPVSEPSPADDAITTPYEPEQKVSPKIPPQDEVVIIEALVVRKLALEEAFLDFGGFSVLG</sequence>
<proteinExistence type="predicted"/>
<dbReference type="PANTHER" id="PTHR43721">
    <property type="entry name" value="ELONGATION FACTOR TU-RELATED"/>
    <property type="match status" value="1"/>
</dbReference>
<dbReference type="EMBL" id="SSOP01000337">
    <property type="protein sequence ID" value="KAB5588973.1"/>
    <property type="molecule type" value="Genomic_DNA"/>
</dbReference>
<organism evidence="2 3">
    <name type="scientific">Ceratobasidium theobromae</name>
    <dbReference type="NCBI Taxonomy" id="1582974"/>
    <lineage>
        <taxon>Eukaryota</taxon>
        <taxon>Fungi</taxon>
        <taxon>Dikarya</taxon>
        <taxon>Basidiomycota</taxon>
        <taxon>Agaricomycotina</taxon>
        <taxon>Agaricomycetes</taxon>
        <taxon>Cantharellales</taxon>
        <taxon>Ceratobasidiaceae</taxon>
        <taxon>Ceratobasidium</taxon>
    </lineage>
</organism>
<feature type="region of interest" description="Disordered" evidence="1">
    <location>
        <begin position="1"/>
        <end position="37"/>
    </location>
</feature>
<feature type="region of interest" description="Disordered" evidence="1">
    <location>
        <begin position="293"/>
        <end position="312"/>
    </location>
</feature>
<dbReference type="OrthoDB" id="248233at2759"/>
<dbReference type="GO" id="GO:0003746">
    <property type="term" value="F:translation elongation factor activity"/>
    <property type="evidence" value="ECO:0007669"/>
    <property type="project" value="TreeGrafter"/>
</dbReference>
<comment type="caution">
    <text evidence="2">The sequence shown here is derived from an EMBL/GenBank/DDBJ whole genome shotgun (WGS) entry which is preliminary data.</text>
</comment>
<name>A0A5N5QBT6_9AGAM</name>
<feature type="compositionally biased region" description="Basic residues" evidence="1">
    <location>
        <begin position="222"/>
        <end position="241"/>
    </location>
</feature>
<dbReference type="PANTHER" id="PTHR43721:SF9">
    <property type="entry name" value="GTP-BINDING PROTEIN 1"/>
    <property type="match status" value="1"/>
</dbReference>
<evidence type="ECO:0000313" key="3">
    <source>
        <dbReference type="Proteomes" id="UP000383932"/>
    </source>
</evidence>
<evidence type="ECO:0000256" key="1">
    <source>
        <dbReference type="SAM" id="MobiDB-lite"/>
    </source>
</evidence>
<feature type="region of interest" description="Disordered" evidence="1">
    <location>
        <begin position="207"/>
        <end position="241"/>
    </location>
</feature>
<accession>A0A5N5QBT6</accession>
<dbReference type="InterPro" id="IPR050055">
    <property type="entry name" value="EF-Tu_GTPase"/>
</dbReference>
<gene>
    <name evidence="2" type="ORF">CTheo_7581</name>
</gene>
<dbReference type="Proteomes" id="UP000383932">
    <property type="component" value="Unassembled WGS sequence"/>
</dbReference>
<dbReference type="AlphaFoldDB" id="A0A5N5QBT6"/>